<dbReference type="InterPro" id="IPR058792">
    <property type="entry name" value="Beta-barrel_RND_2"/>
</dbReference>
<dbReference type="Gene3D" id="2.40.30.170">
    <property type="match status" value="1"/>
</dbReference>
<dbReference type="Pfam" id="PF25917">
    <property type="entry name" value="BSH_RND"/>
    <property type="match status" value="1"/>
</dbReference>
<dbReference type="AlphaFoldDB" id="A0A211ZHM7"/>
<reference evidence="6" key="1">
    <citation type="submission" date="2017-05" db="EMBL/GenBank/DDBJ databases">
        <authorList>
            <person name="Macchi M."/>
            <person name="Festa S."/>
            <person name="Coppotelli B.M."/>
            <person name="Morelli I.S."/>
        </authorList>
    </citation>
    <scope>NUCLEOTIDE SEQUENCE [LARGE SCALE GENOMIC DNA]</scope>
    <source>
        <strain evidence="6">I</strain>
    </source>
</reference>
<dbReference type="PANTHER" id="PTHR30469">
    <property type="entry name" value="MULTIDRUG RESISTANCE PROTEIN MDTA"/>
    <property type="match status" value="1"/>
</dbReference>
<dbReference type="Gene3D" id="2.40.50.100">
    <property type="match status" value="1"/>
</dbReference>
<dbReference type="GO" id="GO:0015562">
    <property type="term" value="F:efflux transmembrane transporter activity"/>
    <property type="evidence" value="ECO:0007669"/>
    <property type="project" value="TreeGrafter"/>
</dbReference>
<gene>
    <name evidence="5" type="ORF">BWR60_23130</name>
</gene>
<evidence type="ECO:0000313" key="5">
    <source>
        <dbReference type="EMBL" id="OWJ64792.1"/>
    </source>
</evidence>
<protein>
    <submittedName>
        <fullName evidence="5">Efflux transporter periplasmic adaptor subunit</fullName>
    </submittedName>
</protein>
<dbReference type="InterPro" id="IPR058625">
    <property type="entry name" value="MdtA-like_BSH"/>
</dbReference>
<dbReference type="NCBIfam" id="TIGR01730">
    <property type="entry name" value="RND_mfp"/>
    <property type="match status" value="1"/>
</dbReference>
<name>A0A211ZHM7_9PROT</name>
<evidence type="ECO:0000313" key="6">
    <source>
        <dbReference type="Proteomes" id="UP000196655"/>
    </source>
</evidence>
<feature type="domain" description="CusB-like beta-barrel" evidence="4">
    <location>
        <begin position="201"/>
        <end position="269"/>
    </location>
</feature>
<feature type="region of interest" description="Disordered" evidence="2">
    <location>
        <begin position="350"/>
        <end position="372"/>
    </location>
</feature>
<comment type="caution">
    <text evidence="5">The sequence shown here is derived from an EMBL/GenBank/DDBJ whole genome shotgun (WGS) entry which is preliminary data.</text>
</comment>
<dbReference type="PANTHER" id="PTHR30469:SF11">
    <property type="entry name" value="BLL4320 PROTEIN"/>
    <property type="match status" value="1"/>
</dbReference>
<evidence type="ECO:0000256" key="1">
    <source>
        <dbReference type="ARBA" id="ARBA00009477"/>
    </source>
</evidence>
<comment type="similarity">
    <text evidence="1">Belongs to the membrane fusion protein (MFP) (TC 8.A.1) family.</text>
</comment>
<dbReference type="Pfam" id="PF25954">
    <property type="entry name" value="Beta-barrel_RND_2"/>
    <property type="match status" value="1"/>
</dbReference>
<organism evidence="5 6">
    <name type="scientific">Inquilinus limosus</name>
    <dbReference type="NCBI Taxonomy" id="171674"/>
    <lineage>
        <taxon>Bacteria</taxon>
        <taxon>Pseudomonadati</taxon>
        <taxon>Pseudomonadota</taxon>
        <taxon>Alphaproteobacteria</taxon>
        <taxon>Rhodospirillales</taxon>
        <taxon>Rhodospirillaceae</taxon>
        <taxon>Inquilinus</taxon>
    </lineage>
</organism>
<dbReference type="FunFam" id="2.40.30.170:FF:000010">
    <property type="entry name" value="Efflux RND transporter periplasmic adaptor subunit"/>
    <property type="match status" value="1"/>
</dbReference>
<sequence>MTIMLIVIGVILGGIFGFQAFKSQMIAQAIAARSNPPQTVSTTTATTSDWQERLEAVGSFRAVNGAALSSEVSGIVESFSFQDGQDVAAGAPLVQLRAEEDVATLRQYQAAADNAQITYDRDLKQLKAQGVSQATVDSDLATLKSNQAQVAAQQALIDKKTVKAPFAGRLGTRQVDLGQYLAAGTTMVTLQSLDPILFDFTLPQQALAKLKVGQPVTATLDGYPGRGFDGTITAISPLVDSTTRSLTVRASFANPDHLLLPGMYAKAAVAVGQPQRYVTLPTTAIVSNPYGDIAYVVGGPETASQGAAQTVKQIFVTTAGSRGDQVAVSKGVKEGDTVVTSGQLKLQNGSPVTINNAVTPPNDPNPAVADPS</sequence>
<dbReference type="STRING" id="1122125.GCA_000423185_00327"/>
<evidence type="ECO:0000256" key="2">
    <source>
        <dbReference type="SAM" id="MobiDB-lite"/>
    </source>
</evidence>
<accession>A0A211ZHM7</accession>
<dbReference type="Gene3D" id="2.40.420.20">
    <property type="match status" value="1"/>
</dbReference>
<evidence type="ECO:0000259" key="3">
    <source>
        <dbReference type="Pfam" id="PF25917"/>
    </source>
</evidence>
<dbReference type="SUPFAM" id="SSF111369">
    <property type="entry name" value="HlyD-like secretion proteins"/>
    <property type="match status" value="1"/>
</dbReference>
<dbReference type="EMBL" id="NHON01000050">
    <property type="protein sequence ID" value="OWJ64792.1"/>
    <property type="molecule type" value="Genomic_DNA"/>
</dbReference>
<proteinExistence type="inferred from homology"/>
<feature type="compositionally biased region" description="Low complexity" evidence="2">
    <location>
        <begin position="355"/>
        <end position="372"/>
    </location>
</feature>
<dbReference type="InterPro" id="IPR006143">
    <property type="entry name" value="RND_pump_MFP"/>
</dbReference>
<keyword evidence="6" id="KW-1185">Reference proteome</keyword>
<feature type="domain" description="Multidrug resistance protein MdtA-like barrel-sandwich hybrid" evidence="3">
    <location>
        <begin position="66"/>
        <end position="187"/>
    </location>
</feature>
<evidence type="ECO:0000259" key="4">
    <source>
        <dbReference type="Pfam" id="PF25954"/>
    </source>
</evidence>
<dbReference type="GO" id="GO:1990281">
    <property type="term" value="C:efflux pump complex"/>
    <property type="evidence" value="ECO:0007669"/>
    <property type="project" value="TreeGrafter"/>
</dbReference>
<dbReference type="Proteomes" id="UP000196655">
    <property type="component" value="Unassembled WGS sequence"/>
</dbReference>
<dbReference type="Gene3D" id="1.10.287.470">
    <property type="entry name" value="Helix hairpin bin"/>
    <property type="match status" value="1"/>
</dbReference>